<evidence type="ECO:0008006" key="4">
    <source>
        <dbReference type="Google" id="ProtNLM"/>
    </source>
</evidence>
<evidence type="ECO:0000313" key="3">
    <source>
        <dbReference type="Proteomes" id="UP000198406"/>
    </source>
</evidence>
<reference evidence="2 3" key="1">
    <citation type="journal article" date="2015" name="Plant Cell">
        <title>Oil accumulation by the oleaginous diatom Fistulifera solaris as revealed by the genome and transcriptome.</title>
        <authorList>
            <person name="Tanaka T."/>
            <person name="Maeda Y."/>
            <person name="Veluchamy A."/>
            <person name="Tanaka M."/>
            <person name="Abida H."/>
            <person name="Marechal E."/>
            <person name="Bowler C."/>
            <person name="Muto M."/>
            <person name="Sunaga Y."/>
            <person name="Tanaka M."/>
            <person name="Yoshino T."/>
            <person name="Taniguchi T."/>
            <person name="Fukuda Y."/>
            <person name="Nemoto M."/>
            <person name="Matsumoto M."/>
            <person name="Wong P.S."/>
            <person name="Aburatani S."/>
            <person name="Fujibuchi W."/>
        </authorList>
    </citation>
    <scope>NUCLEOTIDE SEQUENCE [LARGE SCALE GENOMIC DNA]</scope>
    <source>
        <strain evidence="2 3">JPCC DA0580</strain>
    </source>
</reference>
<evidence type="ECO:0000256" key="1">
    <source>
        <dbReference type="SAM" id="Phobius"/>
    </source>
</evidence>
<accession>A0A1Z5KHB4</accession>
<proteinExistence type="predicted"/>
<keyword evidence="1" id="KW-1133">Transmembrane helix</keyword>
<name>A0A1Z5KHB4_FISSO</name>
<dbReference type="InParanoid" id="A0A1Z5KHB4"/>
<feature type="transmembrane region" description="Helical" evidence="1">
    <location>
        <begin position="118"/>
        <end position="137"/>
    </location>
</feature>
<feature type="transmembrane region" description="Helical" evidence="1">
    <location>
        <begin position="85"/>
        <end position="106"/>
    </location>
</feature>
<keyword evidence="3" id="KW-1185">Reference proteome</keyword>
<organism evidence="2 3">
    <name type="scientific">Fistulifera solaris</name>
    <name type="common">Oleaginous diatom</name>
    <dbReference type="NCBI Taxonomy" id="1519565"/>
    <lineage>
        <taxon>Eukaryota</taxon>
        <taxon>Sar</taxon>
        <taxon>Stramenopiles</taxon>
        <taxon>Ochrophyta</taxon>
        <taxon>Bacillariophyta</taxon>
        <taxon>Bacillariophyceae</taxon>
        <taxon>Bacillariophycidae</taxon>
        <taxon>Naviculales</taxon>
        <taxon>Naviculaceae</taxon>
        <taxon>Fistulifera</taxon>
    </lineage>
</organism>
<dbReference type="AlphaFoldDB" id="A0A1Z5KHB4"/>
<keyword evidence="1" id="KW-0812">Transmembrane</keyword>
<protein>
    <recommendedName>
        <fullName evidence="4">Calcium uniporter protein</fullName>
    </recommendedName>
</protein>
<sequence length="220" mass="25234">MLFQCCVTANAPWPRPPKANEQCFVVSISTTRRLCGMSLQILHKSHDDDTRLPLPLSHIEGLTKEDYDARMQQIERRLAEWKGGYADTFLTTWAFLVIVLFIVAYMTPSFWLTSFHDHPFWIFLLMVGHVCGFYGLYKYIGSENRRLVDKIEHDLQLWHDIRVTMKRVACLPQATTSSGMYCFCVTLQTNDDGDAVTVAVSEVDDEEGEREEPCTPETSV</sequence>
<keyword evidence="1" id="KW-0472">Membrane</keyword>
<dbReference type="EMBL" id="BDSP01000225">
    <property type="protein sequence ID" value="GAX25472.1"/>
    <property type="molecule type" value="Genomic_DNA"/>
</dbReference>
<comment type="caution">
    <text evidence="2">The sequence shown here is derived from an EMBL/GenBank/DDBJ whole genome shotgun (WGS) entry which is preliminary data.</text>
</comment>
<dbReference type="Proteomes" id="UP000198406">
    <property type="component" value="Unassembled WGS sequence"/>
</dbReference>
<gene>
    <name evidence="2" type="ORF">FisN_12Lu013</name>
</gene>
<evidence type="ECO:0000313" key="2">
    <source>
        <dbReference type="EMBL" id="GAX25472.1"/>
    </source>
</evidence>